<keyword evidence="1 6" id="KW-0378">Hydrolase</keyword>
<dbReference type="SMART" id="SM00331">
    <property type="entry name" value="PP2C_SIG"/>
    <property type="match status" value="1"/>
</dbReference>
<feature type="domain" description="ANTAR" evidence="5">
    <location>
        <begin position="8"/>
        <end position="69"/>
    </location>
</feature>
<dbReference type="SMART" id="SM01012">
    <property type="entry name" value="ANTAR"/>
    <property type="match status" value="1"/>
</dbReference>
<dbReference type="Gene3D" id="3.30.450.40">
    <property type="match status" value="1"/>
</dbReference>
<evidence type="ECO:0000256" key="1">
    <source>
        <dbReference type="ARBA" id="ARBA00022801"/>
    </source>
</evidence>
<dbReference type="Proteomes" id="UP000265765">
    <property type="component" value="Chromosome"/>
</dbReference>
<dbReference type="CDD" id="cd00130">
    <property type="entry name" value="PAS"/>
    <property type="match status" value="1"/>
</dbReference>
<dbReference type="SUPFAM" id="SSF81606">
    <property type="entry name" value="PP2C-like"/>
    <property type="match status" value="1"/>
</dbReference>
<dbReference type="Pfam" id="PF07228">
    <property type="entry name" value="SpoIIE"/>
    <property type="match status" value="1"/>
</dbReference>
<dbReference type="GeneID" id="91279843"/>
<reference evidence="6 7" key="1">
    <citation type="submission" date="2018-09" db="EMBL/GenBank/DDBJ databases">
        <title>Production of Trimethoprim by Streptomyces sp. 3E-1.</title>
        <authorList>
            <person name="Kang H.J."/>
            <person name="Kim S.B."/>
        </authorList>
    </citation>
    <scope>NUCLEOTIDE SEQUENCE [LARGE SCALE GENOMIC DNA]</scope>
    <source>
        <strain evidence="6 7">3E-1</strain>
    </source>
</reference>
<dbReference type="InterPro" id="IPR005561">
    <property type="entry name" value="ANTAR"/>
</dbReference>
<dbReference type="SUPFAM" id="SSF55785">
    <property type="entry name" value="PYP-like sensor domain (PAS domain)"/>
    <property type="match status" value="1"/>
</dbReference>
<keyword evidence="3" id="KW-0804">Transcription</keyword>
<dbReference type="PANTHER" id="PTHR43156:SF2">
    <property type="entry name" value="STAGE II SPORULATION PROTEIN E"/>
    <property type="match status" value="1"/>
</dbReference>
<dbReference type="PROSITE" id="PS50921">
    <property type="entry name" value="ANTAR"/>
    <property type="match status" value="1"/>
</dbReference>
<evidence type="ECO:0000256" key="2">
    <source>
        <dbReference type="ARBA" id="ARBA00023015"/>
    </source>
</evidence>
<dbReference type="RefSeq" id="WP_120049988.1">
    <property type="nucleotide sequence ID" value="NZ_CP032427.1"/>
</dbReference>
<evidence type="ECO:0000256" key="3">
    <source>
        <dbReference type="ARBA" id="ARBA00023163"/>
    </source>
</evidence>
<dbReference type="InterPro" id="IPR036457">
    <property type="entry name" value="PPM-type-like_dom_sf"/>
</dbReference>
<keyword evidence="2" id="KW-0805">Transcription regulation</keyword>
<evidence type="ECO:0000313" key="6">
    <source>
        <dbReference type="EMBL" id="AYC36659.1"/>
    </source>
</evidence>
<dbReference type="EMBL" id="CP032427">
    <property type="protein sequence ID" value="AYC36659.1"/>
    <property type="molecule type" value="Genomic_DNA"/>
</dbReference>
<dbReference type="InterPro" id="IPR000014">
    <property type="entry name" value="PAS"/>
</dbReference>
<organism evidence="6 7">
    <name type="scientific">Streptomyces griseorubiginosus</name>
    <dbReference type="NCBI Taxonomy" id="67304"/>
    <lineage>
        <taxon>Bacteria</taxon>
        <taxon>Bacillati</taxon>
        <taxon>Actinomycetota</taxon>
        <taxon>Actinomycetes</taxon>
        <taxon>Kitasatosporales</taxon>
        <taxon>Streptomycetaceae</taxon>
        <taxon>Streptomyces</taxon>
    </lineage>
</organism>
<dbReference type="EC" id="3.1.3.3" evidence="6"/>
<dbReference type="Gene3D" id="2.10.70.100">
    <property type="match status" value="1"/>
</dbReference>
<dbReference type="InterPro" id="IPR052016">
    <property type="entry name" value="Bact_Sigma-Reg"/>
</dbReference>
<evidence type="ECO:0000313" key="7">
    <source>
        <dbReference type="Proteomes" id="UP000265765"/>
    </source>
</evidence>
<protein>
    <submittedName>
        <fullName evidence="6">Phosphoserine phosphatase RsbU</fullName>
        <ecNumber evidence="6">3.1.3.3</ecNumber>
    </submittedName>
</protein>
<evidence type="ECO:0000256" key="4">
    <source>
        <dbReference type="SAM" id="MobiDB-lite"/>
    </source>
</evidence>
<proteinExistence type="predicted"/>
<dbReference type="Gene3D" id="3.60.40.10">
    <property type="entry name" value="PPM-type phosphatase domain"/>
    <property type="match status" value="1"/>
</dbReference>
<feature type="region of interest" description="Disordered" evidence="4">
    <location>
        <begin position="72"/>
        <end position="179"/>
    </location>
</feature>
<dbReference type="InterPro" id="IPR013655">
    <property type="entry name" value="PAS_fold_3"/>
</dbReference>
<name>A0AAI8KW62_9ACTN</name>
<dbReference type="GO" id="GO:0016791">
    <property type="term" value="F:phosphatase activity"/>
    <property type="evidence" value="ECO:0007669"/>
    <property type="project" value="TreeGrafter"/>
</dbReference>
<dbReference type="AlphaFoldDB" id="A0AAI8KW62"/>
<sequence length="854" mass="90068">MAAMAQVVARQRAEMDRLRDQAATAAVLERAKGALMAQTGCTPDAAGEELLRRAKAGDRTLLEECWISLGALVPPLPGTAPETGTVGSSTGIDPSAGPGTGPSVDPGTHPSAGPGTHLSAVLGPAGPAGPRSARADTGPAYEGDSTAPDTDRSAGPPGARDSAGPPDGRPGAGPDDGFTALGRLGKALVHAATPHDLARCLLDELTADVDADALMLFRTLPTGGLELIGHAGIDDTLAGQWAMVPPLDGIAALEALRAREPRWLEDFARDQERHLLIGDPPERWLSRAWLPVPAEGAVEVCIGILRTRGGAFSPAERHLLRAVARLCAGWLRSFGARRTPAPGATAAAAQPVFDSLPGSAMLLTPLRGTDGAVGDYRIDAATEEAVDVVGRTGRQLLGRRILECLPSMADEAVWHGCLRTLTTGEPFEGKPFAHQSVVGGSAELSTYTVHAARLGDALVLTWVRHDSSDRQEQRLADVQRLGKLGWANWNLVTDEGSWSSQTFLVMGRDPALGPVRLADLPGLAVPEDAPVLTRAVEQLVRTGSQFDLPFRIRSGNEVRHLRMVAEVVRDSENQPVEVHGFVQDLTAQRSAELALVESERAILTQDGVLHAERALAARLQHALLPLPTRPVALAGLRVEVAYLPAQSGIHVGGDWFSAIELPDGEALFVVGDVAGHGIDAVATMAQLRFTAKGMVITGSSLTGALTRLNTLLLHARGSHDAHATATMVLARYVPDERCLVWAQAGHPPPLLVRGGEVRYLERPVGMLLGACAAPDFVEARCVLEPGDRVLLYTDGLVERPSEGLDHGLDRLAAAVAAHDSREPGSLLPLLTAVLEGERRDDVCVVDIRVPGAPR</sequence>
<gene>
    <name evidence="6" type="primary">rsbU_6</name>
    <name evidence="6" type="ORF">DWG14_00869</name>
</gene>
<dbReference type="InterPro" id="IPR036388">
    <property type="entry name" value="WH-like_DNA-bd_sf"/>
</dbReference>
<dbReference type="Gene3D" id="1.10.10.10">
    <property type="entry name" value="Winged helix-like DNA-binding domain superfamily/Winged helix DNA-binding domain"/>
    <property type="match status" value="1"/>
</dbReference>
<dbReference type="Pfam" id="PF03861">
    <property type="entry name" value="ANTAR"/>
    <property type="match status" value="1"/>
</dbReference>
<dbReference type="InterPro" id="IPR035965">
    <property type="entry name" value="PAS-like_dom_sf"/>
</dbReference>
<accession>A0AAI8KW62</accession>
<evidence type="ECO:0000259" key="5">
    <source>
        <dbReference type="PROSITE" id="PS50921"/>
    </source>
</evidence>
<feature type="compositionally biased region" description="Low complexity" evidence="4">
    <location>
        <begin position="123"/>
        <end position="132"/>
    </location>
</feature>
<dbReference type="GO" id="GO:0003723">
    <property type="term" value="F:RNA binding"/>
    <property type="evidence" value="ECO:0007669"/>
    <property type="project" value="InterPro"/>
</dbReference>
<dbReference type="InterPro" id="IPR001932">
    <property type="entry name" value="PPM-type_phosphatase-like_dom"/>
</dbReference>
<dbReference type="Gene3D" id="3.30.450.20">
    <property type="entry name" value="PAS domain"/>
    <property type="match status" value="1"/>
</dbReference>
<dbReference type="Pfam" id="PF08447">
    <property type="entry name" value="PAS_3"/>
    <property type="match status" value="1"/>
</dbReference>
<dbReference type="KEGG" id="sge:DWG14_00869"/>
<dbReference type="PANTHER" id="PTHR43156">
    <property type="entry name" value="STAGE II SPORULATION PROTEIN E-RELATED"/>
    <property type="match status" value="1"/>
</dbReference>
<dbReference type="InterPro" id="IPR029016">
    <property type="entry name" value="GAF-like_dom_sf"/>
</dbReference>
<dbReference type="SUPFAM" id="SSF55781">
    <property type="entry name" value="GAF domain-like"/>
    <property type="match status" value="1"/>
</dbReference>